<dbReference type="Proteomes" id="UP000321408">
    <property type="component" value="Chromosome"/>
</dbReference>
<dbReference type="GeneID" id="41328249"/>
<dbReference type="KEGG" id="psyt:DSAG12_00246"/>
<dbReference type="GO" id="GO:0005886">
    <property type="term" value="C:plasma membrane"/>
    <property type="evidence" value="ECO:0007669"/>
    <property type="project" value="UniProtKB-SubCell"/>
</dbReference>
<feature type="transmembrane region" description="Helical" evidence="1">
    <location>
        <begin position="137"/>
        <end position="159"/>
    </location>
</feature>
<feature type="transmembrane region" description="Helical" evidence="1">
    <location>
        <begin position="202"/>
        <end position="221"/>
    </location>
</feature>
<keyword evidence="1" id="KW-1133">Transmembrane helix</keyword>
<gene>
    <name evidence="2" type="ORF">DSAG12_00246</name>
</gene>
<feature type="transmembrane region" description="Helical" evidence="1">
    <location>
        <begin position="48"/>
        <end position="68"/>
    </location>
</feature>
<reference evidence="2 3" key="2">
    <citation type="journal article" date="2024" name="Int. J. Syst. Evol. Microbiol.">
        <title>Promethearchaeum syntrophicum gen. nov., sp. nov., an anaerobic, obligately syntrophic archaeon, the first isolate of the lineage 'Asgard' archaea, and proposal of the new archaeal phylum Promethearchaeota phyl. nov. and kingdom Promethearchaeati regn. nov.</title>
        <authorList>
            <person name="Imachi H."/>
            <person name="Nobu M.K."/>
            <person name="Kato S."/>
            <person name="Takaki Y."/>
            <person name="Miyazaki M."/>
            <person name="Miyata M."/>
            <person name="Ogawara M."/>
            <person name="Saito Y."/>
            <person name="Sakai S."/>
            <person name="Tahara Y.O."/>
            <person name="Takano Y."/>
            <person name="Tasumi E."/>
            <person name="Uematsu K."/>
            <person name="Yoshimura T."/>
            <person name="Itoh T."/>
            <person name="Ohkuma M."/>
            <person name="Takai K."/>
        </authorList>
    </citation>
    <scope>NUCLEOTIDE SEQUENCE [LARGE SCALE GENOMIC DNA]</scope>
    <source>
        <strain evidence="2 3">MK-D1</strain>
    </source>
</reference>
<evidence type="ECO:0000313" key="2">
    <source>
        <dbReference type="EMBL" id="QEE14433.1"/>
    </source>
</evidence>
<dbReference type="Pfam" id="PF12679">
    <property type="entry name" value="ABC2_membrane_2"/>
    <property type="match status" value="1"/>
</dbReference>
<keyword evidence="3" id="KW-1185">Reference proteome</keyword>
<dbReference type="RefSeq" id="WP_147661388.1">
    <property type="nucleotide sequence ID" value="NZ_CP042905.2"/>
</dbReference>
<feature type="transmembrane region" description="Helical" evidence="1">
    <location>
        <begin position="88"/>
        <end position="108"/>
    </location>
</feature>
<protein>
    <submittedName>
        <fullName evidence="2">ABC transporter permease</fullName>
    </submittedName>
</protein>
<name>A0A5B9D618_9ARCH</name>
<organism evidence="2 3">
    <name type="scientific">Promethearchaeum syntrophicum</name>
    <dbReference type="NCBI Taxonomy" id="2594042"/>
    <lineage>
        <taxon>Archaea</taxon>
        <taxon>Promethearchaeati</taxon>
        <taxon>Promethearchaeota</taxon>
        <taxon>Promethearchaeia</taxon>
        <taxon>Promethearchaeales</taxon>
        <taxon>Promethearchaeaceae</taxon>
        <taxon>Promethearchaeum</taxon>
    </lineage>
</organism>
<sequence>MAEIEIKTQSGLYNLPITEERTKTGTKRSILQIRKTITFEFARNGRRAITSLFISFAIFALFLIVQIIQENQGSPVPEDPAEYFQGYLFMIDFLILIIAATFGGSIIAEDFEKQTGNLLFPKITKDRLLVGRIIARYIYSMAAVIFYYILVAITTFIKYDGIPKIIWGSLGWALLYTFALLSFVTMFSALMKRSSTAMISSILIVLIVFQLLTMILMYTGATVEPFFMLTYYANIIRSWFNMPADDQRFTEFSFRGGPSGQMTDGNTYMSWSTPSATGAVIGMLVYSAICLTIAYLVFRRRQNK</sequence>
<feature type="transmembrane region" description="Helical" evidence="1">
    <location>
        <begin position="165"/>
        <end position="190"/>
    </location>
</feature>
<feature type="transmembrane region" description="Helical" evidence="1">
    <location>
        <begin position="276"/>
        <end position="298"/>
    </location>
</feature>
<evidence type="ECO:0000313" key="3">
    <source>
        <dbReference type="Proteomes" id="UP000321408"/>
    </source>
</evidence>
<dbReference type="PANTHER" id="PTHR43471">
    <property type="entry name" value="ABC TRANSPORTER PERMEASE"/>
    <property type="match status" value="1"/>
</dbReference>
<proteinExistence type="predicted"/>
<dbReference type="EMBL" id="CP042905">
    <property type="protein sequence ID" value="QEE14433.1"/>
    <property type="molecule type" value="Genomic_DNA"/>
</dbReference>
<dbReference type="GO" id="GO:0140359">
    <property type="term" value="F:ABC-type transporter activity"/>
    <property type="evidence" value="ECO:0007669"/>
    <property type="project" value="InterPro"/>
</dbReference>
<reference evidence="2 3" key="1">
    <citation type="journal article" date="2020" name="Nature">
        <title>Isolation of an archaeon at the prokaryote-eukaryote interface.</title>
        <authorList>
            <person name="Imachi H."/>
            <person name="Nobu M.K."/>
            <person name="Nakahara N."/>
            <person name="Morono Y."/>
            <person name="Ogawara M."/>
            <person name="Takaki Y."/>
            <person name="Takano Y."/>
            <person name="Uematsu K."/>
            <person name="Ikuta T."/>
            <person name="Ito M."/>
            <person name="Matsui Y."/>
            <person name="Miyazaki M."/>
            <person name="Murata K."/>
            <person name="Saito Y."/>
            <person name="Sakai S."/>
            <person name="Song C."/>
            <person name="Tasumi E."/>
            <person name="Yamanaka Y."/>
            <person name="Yamaguchi T."/>
            <person name="Kamagata Y."/>
            <person name="Tamaki H."/>
            <person name="Takai K."/>
        </authorList>
    </citation>
    <scope>NUCLEOTIDE SEQUENCE [LARGE SCALE GENOMIC DNA]</scope>
    <source>
        <strain evidence="2 3">MK-D1</strain>
    </source>
</reference>
<accession>A0A5B9D618</accession>
<evidence type="ECO:0000256" key="1">
    <source>
        <dbReference type="SAM" id="Phobius"/>
    </source>
</evidence>
<keyword evidence="1" id="KW-0472">Membrane</keyword>
<dbReference type="AlphaFoldDB" id="A0A5B9D618"/>
<keyword evidence="1" id="KW-0812">Transmembrane</keyword>